<comment type="caution">
    <text evidence="1">The sequence shown here is derived from an EMBL/GenBank/DDBJ whole genome shotgun (WGS) entry which is preliminary data.</text>
</comment>
<dbReference type="Proteomes" id="UP000633136">
    <property type="component" value="Unassembled WGS sequence"/>
</dbReference>
<name>A0A917AR60_9MICC</name>
<proteinExistence type="predicted"/>
<protein>
    <submittedName>
        <fullName evidence="1">Uncharacterized protein</fullName>
    </submittedName>
</protein>
<evidence type="ECO:0000313" key="2">
    <source>
        <dbReference type="Proteomes" id="UP000633136"/>
    </source>
</evidence>
<reference evidence="1" key="1">
    <citation type="journal article" date="2014" name="Int. J. Syst. Evol. Microbiol.">
        <title>Complete genome sequence of Corynebacterium casei LMG S-19264T (=DSM 44701T), isolated from a smear-ripened cheese.</title>
        <authorList>
            <consortium name="US DOE Joint Genome Institute (JGI-PGF)"/>
            <person name="Walter F."/>
            <person name="Albersmeier A."/>
            <person name="Kalinowski J."/>
            <person name="Ruckert C."/>
        </authorList>
    </citation>
    <scope>NUCLEOTIDE SEQUENCE</scope>
    <source>
        <strain evidence="1">CGMCC 1.15388</strain>
    </source>
</reference>
<reference evidence="1" key="2">
    <citation type="submission" date="2020-09" db="EMBL/GenBank/DDBJ databases">
        <authorList>
            <person name="Sun Q."/>
            <person name="Zhou Y."/>
        </authorList>
    </citation>
    <scope>NUCLEOTIDE SEQUENCE</scope>
    <source>
        <strain evidence="1">CGMCC 1.15388</strain>
    </source>
</reference>
<sequence>MATITERDEAAERLMHALRGTFDASVMNFGSYNILYAANRCAAAPEEIDDADSSAQQRAASARHLLVGYRRQPVELVLCPVDLREALPRAAAENDAEPVPSVPATVNLTNLAGLATDDEGVEIIFSTGYRVGLRMCSSVVFEEMPQARIEQRWDVEDFYEFIDFFMDTVEAQTGEQS</sequence>
<gene>
    <name evidence="1" type="ORF">GCM10011401_14190</name>
</gene>
<dbReference type="EMBL" id="BMIS01000005">
    <property type="protein sequence ID" value="GGE67943.1"/>
    <property type="molecule type" value="Genomic_DNA"/>
</dbReference>
<dbReference type="RefSeq" id="WP_188684129.1">
    <property type="nucleotide sequence ID" value="NZ_BMIS01000005.1"/>
</dbReference>
<dbReference type="AlphaFoldDB" id="A0A917AR60"/>
<organism evidence="1 2">
    <name type="scientific">Nesterenkonia cremea</name>
    <dbReference type="NCBI Taxonomy" id="1882340"/>
    <lineage>
        <taxon>Bacteria</taxon>
        <taxon>Bacillati</taxon>
        <taxon>Actinomycetota</taxon>
        <taxon>Actinomycetes</taxon>
        <taxon>Micrococcales</taxon>
        <taxon>Micrococcaceae</taxon>
        <taxon>Nesterenkonia</taxon>
    </lineage>
</organism>
<accession>A0A917AR60</accession>
<evidence type="ECO:0000313" key="1">
    <source>
        <dbReference type="EMBL" id="GGE67943.1"/>
    </source>
</evidence>
<keyword evidence="2" id="KW-1185">Reference proteome</keyword>